<feature type="domain" description="RING-type" evidence="11">
    <location>
        <begin position="209"/>
        <end position="248"/>
    </location>
</feature>
<dbReference type="EMBL" id="JBBHLL010000344">
    <property type="protein sequence ID" value="KAK7805292.1"/>
    <property type="molecule type" value="Genomic_DNA"/>
</dbReference>
<keyword evidence="3" id="KW-0519">Myristate</keyword>
<dbReference type="GO" id="GO:0005737">
    <property type="term" value="C:cytoplasm"/>
    <property type="evidence" value="ECO:0007669"/>
    <property type="project" value="UniProtKB-SubCell"/>
</dbReference>
<keyword evidence="3" id="KW-0449">Lipoprotein</keyword>
<evidence type="ECO:0000256" key="1">
    <source>
        <dbReference type="ARBA" id="ARBA00000900"/>
    </source>
</evidence>
<evidence type="ECO:0000256" key="2">
    <source>
        <dbReference type="ARBA" id="ARBA00022679"/>
    </source>
</evidence>
<dbReference type="Pfam" id="PF26192">
    <property type="entry name" value="RNF157-like_N"/>
    <property type="match status" value="1"/>
</dbReference>
<comment type="caution">
    <text evidence="12">The sequence shown here is derived from an EMBL/GenBank/DDBJ whole genome shotgun (WGS) entry which is preliminary data.</text>
</comment>
<evidence type="ECO:0000256" key="5">
    <source>
        <dbReference type="ARBA" id="ARBA00022771"/>
    </source>
</evidence>
<dbReference type="PROSITE" id="PS50089">
    <property type="entry name" value="ZF_RING_2"/>
    <property type="match status" value="1"/>
</dbReference>
<comment type="catalytic activity">
    <reaction evidence="1 9">
        <text>S-ubiquitinyl-[E2 ubiquitin-conjugating enzyme]-L-cysteine + [acceptor protein]-L-lysine = [E2 ubiquitin-conjugating enzyme]-L-cysteine + N(6)-ubiquitinyl-[acceptor protein]-L-lysine.</text>
        <dbReference type="EC" id="2.3.2.27"/>
    </reaction>
</comment>
<dbReference type="Pfam" id="PF13920">
    <property type="entry name" value="zf-C3HC4_3"/>
    <property type="match status" value="1"/>
</dbReference>
<keyword evidence="13" id="KW-1185">Reference proteome</keyword>
<dbReference type="Gene3D" id="3.30.40.10">
    <property type="entry name" value="Zinc/RING finger domain, C3HC4 (zinc finger)"/>
    <property type="match status" value="1"/>
</dbReference>
<dbReference type="SMART" id="SM00184">
    <property type="entry name" value="RING"/>
    <property type="match status" value="1"/>
</dbReference>
<feature type="compositionally biased region" description="Low complexity" evidence="10">
    <location>
        <begin position="337"/>
        <end position="346"/>
    </location>
</feature>
<protein>
    <recommendedName>
        <fullName evidence="9">E3 ubiquitin-protein ligase</fullName>
        <ecNumber evidence="9">2.3.2.27</ecNumber>
    </recommendedName>
    <alternativeName>
        <fullName evidence="9">RING-type E3 ubiquitin transferase</fullName>
    </alternativeName>
</protein>
<sequence>MFPYAAPPPQEPVKTLRSLINIRKDTLRLVKCAEEVKSHGEEAGKAKVHYNVEFTFDTDARVAITIYYQATEEFQNGIASYIPKDNSLQSETVHYKRGVCQQFCLPSHTVDPSEWAEEELGFDLDREVYPLVVHAVVDEGDEYFGHCHVLLGTFEKHTDGTFCVKPLKQKQVVDGVSYLLQEIYGIENKYNTQDSKVAEDEVSDNSAECVVCLSDVRDTLILPCRHLCLCNTCADTLRYQANNCPICRLRKSWRRSTTSSENIPPGYEVVSLLEALNGPLTPSPAVPPLHVLGDGHLSGMLPSYGSDGHLPPVRTLSPLDRLSDCSNQGLKLKKSLSKSVSQNSSVLHEEEDERSCSESETQLSQRLSAQHPEEGCDVTPESENLTLSSSGAIDQSSCTGTPLSSTISSPEDPASSSLAQSVMSMASSQISTDTVSSMSGSYIAPGTEEEGEALPSPLAASRAPSEGEGTPAESPDSNFADLPAGEQDAEGNDIIEEEDRSPMQEDGQRTCAFLGTECDNNNDFDIASVKALDNKLCSEVCLPGAWQHDDNMVNRHGARCRHLSSSSPEDADENRPCAYWASSTRHADSLLTWRQDAESSLLPSSSPVVMIPPSQKEPDTFLVWADAAQ</sequence>
<name>A0AAW0HTB5_MYOGA</name>
<evidence type="ECO:0000256" key="4">
    <source>
        <dbReference type="ARBA" id="ARBA00022723"/>
    </source>
</evidence>
<evidence type="ECO:0000256" key="10">
    <source>
        <dbReference type="SAM" id="MobiDB-lite"/>
    </source>
</evidence>
<feature type="compositionally biased region" description="Low complexity" evidence="10">
    <location>
        <begin position="453"/>
        <end position="464"/>
    </location>
</feature>
<evidence type="ECO:0000259" key="11">
    <source>
        <dbReference type="PROSITE" id="PS50089"/>
    </source>
</evidence>
<keyword evidence="9" id="KW-0963">Cytoplasm</keyword>
<dbReference type="AlphaFoldDB" id="A0AAW0HTB5"/>
<keyword evidence="6 9" id="KW-0833">Ubl conjugation pathway</keyword>
<dbReference type="SUPFAM" id="SSF57850">
    <property type="entry name" value="RING/U-box"/>
    <property type="match status" value="1"/>
</dbReference>
<evidence type="ECO:0000256" key="8">
    <source>
        <dbReference type="PROSITE-ProRule" id="PRU00175"/>
    </source>
</evidence>
<gene>
    <name evidence="12" type="ORF">U0070_027131</name>
</gene>
<keyword evidence="4 9" id="KW-0479">Metal-binding</keyword>
<dbReference type="GO" id="GO:0016567">
    <property type="term" value="P:protein ubiquitination"/>
    <property type="evidence" value="ECO:0007669"/>
    <property type="project" value="UniProtKB-UniRule"/>
</dbReference>
<evidence type="ECO:0000256" key="9">
    <source>
        <dbReference type="RuleBase" id="RU369081"/>
    </source>
</evidence>
<accession>A0AAW0HTB5</accession>
<dbReference type="InterPro" id="IPR045194">
    <property type="entry name" value="MGRN1/RNF157-like"/>
</dbReference>
<feature type="compositionally biased region" description="Polar residues" evidence="10">
    <location>
        <begin position="381"/>
        <end position="440"/>
    </location>
</feature>
<dbReference type="EC" id="2.3.2.27" evidence="9"/>
<evidence type="ECO:0000256" key="6">
    <source>
        <dbReference type="ARBA" id="ARBA00022786"/>
    </source>
</evidence>
<evidence type="ECO:0000313" key="12">
    <source>
        <dbReference type="EMBL" id="KAK7805292.1"/>
    </source>
</evidence>
<dbReference type="InterPro" id="IPR013083">
    <property type="entry name" value="Znf_RING/FYVE/PHD"/>
</dbReference>
<comment type="subcellular location">
    <subcellularLocation>
        <location evidence="9">Cytoplasm</location>
    </subcellularLocation>
</comment>
<evidence type="ECO:0000256" key="7">
    <source>
        <dbReference type="ARBA" id="ARBA00022833"/>
    </source>
</evidence>
<keyword evidence="2 9" id="KW-0808">Transferase</keyword>
<dbReference type="PANTHER" id="PTHR22996">
    <property type="entry name" value="MAHOGUNIN"/>
    <property type="match status" value="1"/>
</dbReference>
<dbReference type="FunFam" id="3.30.40.10:FF:000013">
    <property type="entry name" value="E3 ubiquitin-protein ligase MGRN1 isoform 1"/>
    <property type="match status" value="1"/>
</dbReference>
<feature type="region of interest" description="Disordered" evidence="10">
    <location>
        <begin position="336"/>
        <end position="486"/>
    </location>
</feature>
<dbReference type="GO" id="GO:0008270">
    <property type="term" value="F:zinc ion binding"/>
    <property type="evidence" value="ECO:0007669"/>
    <property type="project" value="UniProtKB-KW"/>
</dbReference>
<reference evidence="12 13" key="1">
    <citation type="journal article" date="2023" name="bioRxiv">
        <title>Conserved and derived expression patterns and positive selection on dental genes reveal complex evolutionary context of ever-growing rodent molars.</title>
        <authorList>
            <person name="Calamari Z.T."/>
            <person name="Song A."/>
            <person name="Cohen E."/>
            <person name="Akter M."/>
            <person name="Roy R.D."/>
            <person name="Hallikas O."/>
            <person name="Christensen M.M."/>
            <person name="Li P."/>
            <person name="Marangoni P."/>
            <person name="Jernvall J."/>
            <person name="Klein O.D."/>
        </authorList>
    </citation>
    <scope>NUCLEOTIDE SEQUENCE [LARGE SCALE GENOMIC DNA]</scope>
    <source>
        <strain evidence="12">V071</strain>
    </source>
</reference>
<keyword evidence="7 9" id="KW-0862">Zinc</keyword>
<dbReference type="GO" id="GO:0061630">
    <property type="term" value="F:ubiquitin protein ligase activity"/>
    <property type="evidence" value="ECO:0007669"/>
    <property type="project" value="UniProtKB-UniRule"/>
</dbReference>
<keyword evidence="5 8" id="KW-0863">Zinc-finger</keyword>
<dbReference type="InterPro" id="IPR001841">
    <property type="entry name" value="Znf_RING"/>
</dbReference>
<comment type="function">
    <text evidence="9">E3 ubiquitin ligase.</text>
</comment>
<dbReference type="Proteomes" id="UP001488838">
    <property type="component" value="Unassembled WGS sequence"/>
</dbReference>
<dbReference type="InterPro" id="IPR058981">
    <property type="entry name" value="MGRN1/RNF157-like_N"/>
</dbReference>
<organism evidence="12 13">
    <name type="scientific">Myodes glareolus</name>
    <name type="common">Bank vole</name>
    <name type="synonym">Clethrionomys glareolus</name>
    <dbReference type="NCBI Taxonomy" id="447135"/>
    <lineage>
        <taxon>Eukaryota</taxon>
        <taxon>Metazoa</taxon>
        <taxon>Chordata</taxon>
        <taxon>Craniata</taxon>
        <taxon>Vertebrata</taxon>
        <taxon>Euteleostomi</taxon>
        <taxon>Mammalia</taxon>
        <taxon>Eutheria</taxon>
        <taxon>Euarchontoglires</taxon>
        <taxon>Glires</taxon>
        <taxon>Rodentia</taxon>
        <taxon>Myomorpha</taxon>
        <taxon>Muroidea</taxon>
        <taxon>Cricetidae</taxon>
        <taxon>Arvicolinae</taxon>
        <taxon>Myodes</taxon>
    </lineage>
</organism>
<proteinExistence type="predicted"/>
<evidence type="ECO:0000313" key="13">
    <source>
        <dbReference type="Proteomes" id="UP001488838"/>
    </source>
</evidence>
<dbReference type="PANTHER" id="PTHR22996:SF1">
    <property type="entry name" value="E3 UBIQUITIN LIGASE RNF157"/>
    <property type="match status" value="1"/>
</dbReference>
<evidence type="ECO:0000256" key="3">
    <source>
        <dbReference type="ARBA" id="ARBA00022707"/>
    </source>
</evidence>